<accession>T1AW92</accession>
<dbReference type="EMBL" id="AUZX01010751">
    <property type="protein sequence ID" value="EQD46365.1"/>
    <property type="molecule type" value="Genomic_DNA"/>
</dbReference>
<sequence length="83" mass="9024">SLWQAVRAEHEAAVASCQAFGVPTLILDGGTGPGAFGPVITEVPPDQEARELLTDVVRMIRRGYLFELKRDREGHPPRLASSL</sequence>
<evidence type="ECO:0000313" key="1">
    <source>
        <dbReference type="EMBL" id="EQD46365.1"/>
    </source>
</evidence>
<organism evidence="1">
    <name type="scientific">mine drainage metagenome</name>
    <dbReference type="NCBI Taxonomy" id="410659"/>
    <lineage>
        <taxon>unclassified sequences</taxon>
        <taxon>metagenomes</taxon>
        <taxon>ecological metagenomes</taxon>
    </lineage>
</organism>
<reference evidence="1" key="2">
    <citation type="journal article" date="2014" name="ISME J.">
        <title>Microbial stratification in low pH oxic and suboxic macroscopic growths along an acid mine drainage.</title>
        <authorList>
            <person name="Mendez-Garcia C."/>
            <person name="Mesa V."/>
            <person name="Sprenger R.R."/>
            <person name="Richter M."/>
            <person name="Diez M.S."/>
            <person name="Solano J."/>
            <person name="Bargiela R."/>
            <person name="Golyshina O.V."/>
            <person name="Manteca A."/>
            <person name="Ramos J.L."/>
            <person name="Gallego J.R."/>
            <person name="Llorente I."/>
            <person name="Martins Dos Santos V.A."/>
            <person name="Jensen O.N."/>
            <person name="Pelaez A.I."/>
            <person name="Sanchez J."/>
            <person name="Ferrer M."/>
        </authorList>
    </citation>
    <scope>NUCLEOTIDE SEQUENCE</scope>
</reference>
<feature type="non-terminal residue" evidence="1">
    <location>
        <position position="1"/>
    </location>
</feature>
<reference evidence="1" key="1">
    <citation type="submission" date="2013-08" db="EMBL/GenBank/DDBJ databases">
        <authorList>
            <person name="Mendez C."/>
            <person name="Richter M."/>
            <person name="Ferrer M."/>
            <person name="Sanchez J."/>
        </authorList>
    </citation>
    <scope>NUCLEOTIDE SEQUENCE</scope>
</reference>
<comment type="caution">
    <text evidence="1">The sequence shown here is derived from an EMBL/GenBank/DDBJ whole genome shotgun (WGS) entry which is preliminary data.</text>
</comment>
<dbReference type="Gene3D" id="3.40.30.10">
    <property type="entry name" value="Glutaredoxin"/>
    <property type="match status" value="1"/>
</dbReference>
<proteinExistence type="predicted"/>
<name>T1AW92_9ZZZZ</name>
<gene>
    <name evidence="1" type="ORF">B1A_14644</name>
</gene>
<dbReference type="AlphaFoldDB" id="T1AW92"/>
<protein>
    <submittedName>
        <fullName evidence="1">Uncharacterized protein</fullName>
    </submittedName>
</protein>